<dbReference type="InterPro" id="IPR011598">
    <property type="entry name" value="bHLH_dom"/>
</dbReference>
<dbReference type="OrthoDB" id="1883654at2759"/>
<dbReference type="CDD" id="cd18915">
    <property type="entry name" value="bHLH_AtLHW_like"/>
    <property type="match status" value="1"/>
</dbReference>
<keyword evidence="3" id="KW-0804">Transcription</keyword>
<evidence type="ECO:0000313" key="8">
    <source>
        <dbReference type="Proteomes" id="UP001153555"/>
    </source>
</evidence>
<reference evidence="7" key="1">
    <citation type="submission" date="2019-12" db="EMBL/GenBank/DDBJ databases">
        <authorList>
            <person name="Scholes J."/>
        </authorList>
    </citation>
    <scope>NUCLEOTIDE SEQUENCE</scope>
</reference>
<dbReference type="InterPro" id="IPR025610">
    <property type="entry name" value="MYC/MYB_N"/>
</dbReference>
<accession>A0A9N7N746</accession>
<proteinExistence type="predicted"/>
<feature type="domain" description="BHLH" evidence="6">
    <location>
        <begin position="472"/>
        <end position="521"/>
    </location>
</feature>
<dbReference type="GO" id="GO:0046983">
    <property type="term" value="F:protein dimerization activity"/>
    <property type="evidence" value="ECO:0007669"/>
    <property type="project" value="InterPro"/>
</dbReference>
<dbReference type="Pfam" id="PF14215">
    <property type="entry name" value="bHLH-MYC_N"/>
    <property type="match status" value="1"/>
</dbReference>
<dbReference type="PANTHER" id="PTHR46196:SF4">
    <property type="entry name" value="TRANSCRIPTION FACTOR LHW"/>
    <property type="match status" value="1"/>
</dbReference>
<dbReference type="Proteomes" id="UP001153555">
    <property type="component" value="Unassembled WGS sequence"/>
</dbReference>
<comment type="caution">
    <text evidence="7">The sequence shown here is derived from an EMBL/GenBank/DDBJ whole genome shotgun (WGS) entry which is preliminary data.</text>
</comment>
<keyword evidence="2" id="KW-0805">Transcription regulation</keyword>
<evidence type="ECO:0000313" key="7">
    <source>
        <dbReference type="EMBL" id="CAA0824334.1"/>
    </source>
</evidence>
<dbReference type="GO" id="GO:0003700">
    <property type="term" value="F:DNA-binding transcription factor activity"/>
    <property type="evidence" value="ECO:0007669"/>
    <property type="project" value="InterPro"/>
</dbReference>
<evidence type="ECO:0000256" key="4">
    <source>
        <dbReference type="ARBA" id="ARBA00023242"/>
    </source>
</evidence>
<keyword evidence="4" id="KW-0539">Nucleus</keyword>
<organism evidence="7 8">
    <name type="scientific">Striga hermonthica</name>
    <name type="common">Purple witchweed</name>
    <name type="synonym">Buchnera hermonthica</name>
    <dbReference type="NCBI Taxonomy" id="68872"/>
    <lineage>
        <taxon>Eukaryota</taxon>
        <taxon>Viridiplantae</taxon>
        <taxon>Streptophyta</taxon>
        <taxon>Embryophyta</taxon>
        <taxon>Tracheophyta</taxon>
        <taxon>Spermatophyta</taxon>
        <taxon>Magnoliopsida</taxon>
        <taxon>eudicotyledons</taxon>
        <taxon>Gunneridae</taxon>
        <taxon>Pentapetalae</taxon>
        <taxon>asterids</taxon>
        <taxon>lamiids</taxon>
        <taxon>Lamiales</taxon>
        <taxon>Orobanchaceae</taxon>
        <taxon>Buchnereae</taxon>
        <taxon>Striga</taxon>
    </lineage>
</organism>
<dbReference type="AlphaFoldDB" id="A0A9N7N746"/>
<gene>
    <name evidence="7" type="ORF">SHERM_21289</name>
</gene>
<sequence>MNSRLPHPTPRHLIWEECYYEAASSLGSLQGFSRNGSPEIDFPDFSNSSVAFDSLNLGHGVSERDKVHILMDKMMADGNVRAVGEGLVGRVVLTGNYKWMLSENYCGEPQSLEVLEEALQQFSAGIKTVAVIPVLPHGVVQFGSHVTIPENIGFVKEVVLLILELGQISGLLQSENCEPKELMPGLLPLRSNTISSSSYSAGSFNSAECSAQTSHAFGNGQTSFRTSNFVGQSFEPYEPKIPVPHLTSPNQFINRVPKISNEWTNLQSFSTRMSVPEMSSAQIGFKDQIFSEVSTSNNATDQSGDDLFDVLGSDFKRRMCNSSLNDRTGNEPAKISFSDILCPLVPVKLEGEDLSFTGTDHLLDAVVSKGQPNRSSDGSFSCVSTQTSVSNSSASKILLPEGLLGNFNHTKGGQLFGEQNYAAKGKEVSSMGSCVFDTWTEKGFGLKPNESSVASEFSTKPNATSKPSRKRPKPGENPRPRPRDRQMIQDRMKELREIVPNGAKCSIDCLLERTIKHMLFLQGVTKHADKLKQTAESKIISKDGCSLMKDNSGGVTWAYEIGSRSMSCPIIVEDISHQPHQMVVEMLCEERGSFLEVAGTIRGLGLTILKGLMENREGKVWACFTVVANRNVTRMEIFLSLVRLLDQNAKPGFPKPNSKPENVMIQEQHQTIFGTC</sequence>
<comment type="subcellular location">
    <subcellularLocation>
        <location evidence="1">Nucleus</location>
    </subcellularLocation>
</comment>
<evidence type="ECO:0000256" key="1">
    <source>
        <dbReference type="ARBA" id="ARBA00004123"/>
    </source>
</evidence>
<evidence type="ECO:0000259" key="6">
    <source>
        <dbReference type="PROSITE" id="PS50888"/>
    </source>
</evidence>
<dbReference type="Pfam" id="PF23176">
    <property type="entry name" value="bHLH_LHW"/>
    <property type="match status" value="1"/>
</dbReference>
<protein>
    <submittedName>
        <fullName evidence="7">Transcription factor LHW</fullName>
    </submittedName>
</protein>
<evidence type="ECO:0000256" key="2">
    <source>
        <dbReference type="ARBA" id="ARBA00023015"/>
    </source>
</evidence>
<feature type="compositionally biased region" description="Polar residues" evidence="5">
    <location>
        <begin position="449"/>
        <end position="466"/>
    </location>
</feature>
<dbReference type="InterPro" id="IPR043561">
    <property type="entry name" value="LHW-like"/>
</dbReference>
<dbReference type="PROSITE" id="PS50888">
    <property type="entry name" value="BHLH"/>
    <property type="match status" value="1"/>
</dbReference>
<evidence type="ECO:0000256" key="5">
    <source>
        <dbReference type="SAM" id="MobiDB-lite"/>
    </source>
</evidence>
<feature type="region of interest" description="Disordered" evidence="5">
    <location>
        <begin position="449"/>
        <end position="486"/>
    </location>
</feature>
<keyword evidence="8" id="KW-1185">Reference proteome</keyword>
<name>A0A9N7N746_STRHE</name>
<dbReference type="PANTHER" id="PTHR46196">
    <property type="entry name" value="TRANSCRIPTION FACTOR BHLH155-LIKE ISOFORM X1-RELATED"/>
    <property type="match status" value="1"/>
</dbReference>
<dbReference type="GO" id="GO:0005634">
    <property type="term" value="C:nucleus"/>
    <property type="evidence" value="ECO:0007669"/>
    <property type="project" value="UniProtKB-SubCell"/>
</dbReference>
<feature type="compositionally biased region" description="Basic and acidic residues" evidence="5">
    <location>
        <begin position="473"/>
        <end position="486"/>
    </location>
</feature>
<evidence type="ECO:0000256" key="3">
    <source>
        <dbReference type="ARBA" id="ARBA00023163"/>
    </source>
</evidence>
<dbReference type="EMBL" id="CACSLK010024742">
    <property type="protein sequence ID" value="CAA0824334.1"/>
    <property type="molecule type" value="Genomic_DNA"/>
</dbReference>